<accession>A0AAN4Z4S3</accession>
<feature type="compositionally biased region" description="Basic and acidic residues" evidence="1">
    <location>
        <begin position="91"/>
        <end position="105"/>
    </location>
</feature>
<dbReference type="PANTHER" id="PTHR16861">
    <property type="entry name" value="GLYCOPROTEIN 38"/>
    <property type="match status" value="1"/>
</dbReference>
<evidence type="ECO:0000256" key="1">
    <source>
        <dbReference type="SAM" id="MobiDB-lite"/>
    </source>
</evidence>
<keyword evidence="2" id="KW-1133">Transmembrane helix</keyword>
<dbReference type="PANTHER" id="PTHR16861:SF4">
    <property type="entry name" value="SH3 DOMAIN PROTEIN (AFU_ORTHOLOGUE AFUA_1G13610)"/>
    <property type="match status" value="1"/>
</dbReference>
<evidence type="ECO:0000313" key="4">
    <source>
        <dbReference type="Proteomes" id="UP001328107"/>
    </source>
</evidence>
<evidence type="ECO:0000313" key="3">
    <source>
        <dbReference type="EMBL" id="GMR34021.1"/>
    </source>
</evidence>
<gene>
    <name evidence="3" type="ORF">PMAYCL1PPCAC_04216</name>
</gene>
<name>A0AAN4Z4S3_9BILA</name>
<protein>
    <recommendedName>
        <fullName evidence="5">Crb-3</fullName>
    </recommendedName>
</protein>
<feature type="transmembrane region" description="Helical" evidence="2">
    <location>
        <begin position="58"/>
        <end position="81"/>
    </location>
</feature>
<comment type="caution">
    <text evidence="3">The sequence shown here is derived from an EMBL/GenBank/DDBJ whole genome shotgun (WGS) entry which is preliminary data.</text>
</comment>
<keyword evidence="4" id="KW-1185">Reference proteome</keyword>
<reference evidence="4" key="1">
    <citation type="submission" date="2022-10" db="EMBL/GenBank/DDBJ databases">
        <title>Genome assembly of Pristionchus species.</title>
        <authorList>
            <person name="Yoshida K."/>
            <person name="Sommer R.J."/>
        </authorList>
    </citation>
    <scope>NUCLEOTIDE SEQUENCE [LARGE SCALE GENOMIC DNA]</scope>
    <source>
        <strain evidence="4">RS5460</strain>
    </source>
</reference>
<keyword evidence="2" id="KW-0812">Transmembrane</keyword>
<dbReference type="AlphaFoldDB" id="A0AAN4Z4S3"/>
<evidence type="ECO:0008006" key="5">
    <source>
        <dbReference type="Google" id="ProtNLM"/>
    </source>
</evidence>
<feature type="region of interest" description="Disordered" evidence="1">
    <location>
        <begin position="90"/>
        <end position="119"/>
    </location>
</feature>
<dbReference type="Proteomes" id="UP001328107">
    <property type="component" value="Unassembled WGS sequence"/>
</dbReference>
<evidence type="ECO:0000256" key="2">
    <source>
        <dbReference type="SAM" id="Phobius"/>
    </source>
</evidence>
<dbReference type="EMBL" id="BTRK01000001">
    <property type="protein sequence ID" value="GMR34021.1"/>
    <property type="molecule type" value="Genomic_DNA"/>
</dbReference>
<sequence length="119" mass="12686">MSNRMSNATLPVVSSRNDTAILANAVQADADSTDEPASTIITTITTTIAPDGGLSGGAIAGIVIGCIVGIILLLLAAFFVYRWVKERRKNHGEYKPHEEEEEHAKNLPYLAPPSVEGLI</sequence>
<organism evidence="3 4">
    <name type="scientific">Pristionchus mayeri</name>
    <dbReference type="NCBI Taxonomy" id="1317129"/>
    <lineage>
        <taxon>Eukaryota</taxon>
        <taxon>Metazoa</taxon>
        <taxon>Ecdysozoa</taxon>
        <taxon>Nematoda</taxon>
        <taxon>Chromadorea</taxon>
        <taxon>Rhabditida</taxon>
        <taxon>Rhabditina</taxon>
        <taxon>Diplogasteromorpha</taxon>
        <taxon>Diplogasteroidea</taxon>
        <taxon>Neodiplogasteridae</taxon>
        <taxon>Pristionchus</taxon>
    </lineage>
</organism>
<keyword evidence="2" id="KW-0472">Membrane</keyword>
<proteinExistence type="predicted"/>